<dbReference type="Proteomes" id="UP000007801">
    <property type="component" value="Unassembled WGS sequence"/>
</dbReference>
<dbReference type="eggNOG" id="ENOG502SAYN">
    <property type="taxonomic scope" value="Eukaryota"/>
</dbReference>
<evidence type="ECO:0000313" key="1">
    <source>
        <dbReference type="EMBL" id="EDV39894.1"/>
    </source>
</evidence>
<evidence type="ECO:0000313" key="2">
    <source>
        <dbReference type="Proteomes" id="UP000007801"/>
    </source>
</evidence>
<sequence length="696" mass="78099">MTKCSENASGDGQDFKKHETLKFQCLAKGEVVQDCVSDFVASQRCEGFIALSGSKMDVVTLEMTSQAQPLNPFPYTPSYIELSASEPRPLDALAEKVDLEKVYTDCQILDAQELALETVYTAVCSATVPSSLLKAVKKAPRLLPTGNYLLAVLNTHGSLTLLTKSVECTLWSRFESLNVPLTLRDNLLPSVEADGISTFGQYKAMMDQAWITMFAWLGEESEGVENHSLVLGTANGGLWILKLSADAQTLEDHIYLETKLDRICFLHTFDNLLLVADVMGRVHLYRFTEWSNGGLTLVRSLWERADRMGLQVGTISRSLEGNCYYITCCKAAHLLTWCLQGEDCLEARLHVGGIKITALCSLDYQSYVVGTASQELKLIQVTHQGSQIHIKMQPVTVEDMSDFQVVGLATSRNKNLLTLLLYPVKEYINAKKTEKNIVYVQVGQLHEHDVLARLTDSLNSDKPINVCLDYLAELRIKIFSQKDLQGYSNFSPLDAFNFAEPATEAQLHQLQLKYHVLTTVGELQMAHLHLSTLIKKTQDETQLLLAMLATTHIRLRLQYLGSLDNLSGFQEQAANCMLAEAQRLCNGLQKDLTGEEHPLKDTTRHFLHQIENHFQELRKKFAKISVTNPVEEQTALWCSISYVEIEPSLENRYCSLCSRQVLMQIQDLQQLFDPNLTPQLVCPFCHGSFTQELLTA</sequence>
<dbReference type="PhylomeDB" id="B3M7Y6"/>
<gene>
    <name evidence="1" type="primary">Dana\GF10248</name>
    <name evidence="1" type="synonym">dana_GLEANR_10205</name>
    <name evidence="1" type="ORF">GF10248</name>
</gene>
<accession>B3M7Y6</accession>
<dbReference type="KEGG" id="dan:6493121"/>
<dbReference type="OMA" id="DRAWITM"/>
<proteinExistence type="predicted"/>
<dbReference type="GeneID" id="6493121"/>
<evidence type="ECO:0008006" key="3">
    <source>
        <dbReference type="Google" id="ProtNLM"/>
    </source>
</evidence>
<dbReference type="OrthoDB" id="6021743at2759"/>
<reference evidence="1 2" key="1">
    <citation type="journal article" date="2007" name="Nature">
        <title>Evolution of genes and genomes on the Drosophila phylogeny.</title>
        <authorList>
            <consortium name="Drosophila 12 Genomes Consortium"/>
            <person name="Clark A.G."/>
            <person name="Eisen M.B."/>
            <person name="Smith D.R."/>
            <person name="Bergman C.M."/>
            <person name="Oliver B."/>
            <person name="Markow T.A."/>
            <person name="Kaufman T.C."/>
            <person name="Kellis M."/>
            <person name="Gelbart W."/>
            <person name="Iyer V.N."/>
            <person name="Pollard D.A."/>
            <person name="Sackton T.B."/>
            <person name="Larracuente A.M."/>
            <person name="Singh N.D."/>
            <person name="Abad J.P."/>
            <person name="Abt D.N."/>
            <person name="Adryan B."/>
            <person name="Aguade M."/>
            <person name="Akashi H."/>
            <person name="Anderson W.W."/>
            <person name="Aquadro C.F."/>
            <person name="Ardell D.H."/>
            <person name="Arguello R."/>
            <person name="Artieri C.G."/>
            <person name="Barbash D.A."/>
            <person name="Barker D."/>
            <person name="Barsanti P."/>
            <person name="Batterham P."/>
            <person name="Batzoglou S."/>
            <person name="Begun D."/>
            <person name="Bhutkar A."/>
            <person name="Blanco E."/>
            <person name="Bosak S.A."/>
            <person name="Bradley R.K."/>
            <person name="Brand A.D."/>
            <person name="Brent M.R."/>
            <person name="Brooks A.N."/>
            <person name="Brown R.H."/>
            <person name="Butlin R.K."/>
            <person name="Caggese C."/>
            <person name="Calvi B.R."/>
            <person name="Bernardo de Carvalho A."/>
            <person name="Caspi A."/>
            <person name="Castrezana S."/>
            <person name="Celniker S.E."/>
            <person name="Chang J.L."/>
            <person name="Chapple C."/>
            <person name="Chatterji S."/>
            <person name="Chinwalla A."/>
            <person name="Civetta A."/>
            <person name="Clifton S.W."/>
            <person name="Comeron J.M."/>
            <person name="Costello J.C."/>
            <person name="Coyne J.A."/>
            <person name="Daub J."/>
            <person name="David R.G."/>
            <person name="Delcher A.L."/>
            <person name="Delehaunty K."/>
            <person name="Do C.B."/>
            <person name="Ebling H."/>
            <person name="Edwards K."/>
            <person name="Eickbush T."/>
            <person name="Evans J.D."/>
            <person name="Filipski A."/>
            <person name="Findeiss S."/>
            <person name="Freyhult E."/>
            <person name="Fulton L."/>
            <person name="Fulton R."/>
            <person name="Garcia A.C."/>
            <person name="Gardiner A."/>
            <person name="Garfield D.A."/>
            <person name="Garvin B.E."/>
            <person name="Gibson G."/>
            <person name="Gilbert D."/>
            <person name="Gnerre S."/>
            <person name="Godfrey J."/>
            <person name="Good R."/>
            <person name="Gotea V."/>
            <person name="Gravely B."/>
            <person name="Greenberg A.J."/>
            <person name="Griffiths-Jones S."/>
            <person name="Gross S."/>
            <person name="Guigo R."/>
            <person name="Gustafson E.A."/>
            <person name="Haerty W."/>
            <person name="Hahn M.W."/>
            <person name="Halligan D.L."/>
            <person name="Halpern A.L."/>
            <person name="Halter G.M."/>
            <person name="Han M.V."/>
            <person name="Heger A."/>
            <person name="Hillier L."/>
            <person name="Hinrichs A.S."/>
            <person name="Holmes I."/>
            <person name="Hoskins R.A."/>
            <person name="Hubisz M.J."/>
            <person name="Hultmark D."/>
            <person name="Huntley M.A."/>
            <person name="Jaffe D.B."/>
            <person name="Jagadeeshan S."/>
            <person name="Jeck W.R."/>
            <person name="Johnson J."/>
            <person name="Jones C.D."/>
            <person name="Jordan W.C."/>
            <person name="Karpen G.H."/>
            <person name="Kataoka E."/>
            <person name="Keightley P.D."/>
            <person name="Kheradpour P."/>
            <person name="Kirkness E.F."/>
            <person name="Koerich L.B."/>
            <person name="Kristiansen K."/>
            <person name="Kudrna D."/>
            <person name="Kulathinal R.J."/>
            <person name="Kumar S."/>
            <person name="Kwok R."/>
            <person name="Lander E."/>
            <person name="Langley C.H."/>
            <person name="Lapoint R."/>
            <person name="Lazzaro B.P."/>
            <person name="Lee S.J."/>
            <person name="Levesque L."/>
            <person name="Li R."/>
            <person name="Lin C.F."/>
            <person name="Lin M.F."/>
            <person name="Lindblad-Toh K."/>
            <person name="Llopart A."/>
            <person name="Long M."/>
            <person name="Low L."/>
            <person name="Lozovsky E."/>
            <person name="Lu J."/>
            <person name="Luo M."/>
            <person name="Machado C.A."/>
            <person name="Makalowski W."/>
            <person name="Marzo M."/>
            <person name="Matsuda M."/>
            <person name="Matzkin L."/>
            <person name="McAllister B."/>
            <person name="McBride C.S."/>
            <person name="McKernan B."/>
            <person name="McKernan K."/>
            <person name="Mendez-Lago M."/>
            <person name="Minx P."/>
            <person name="Mollenhauer M.U."/>
            <person name="Montooth K."/>
            <person name="Mount S.M."/>
            <person name="Mu X."/>
            <person name="Myers E."/>
            <person name="Negre B."/>
            <person name="Newfeld S."/>
            <person name="Nielsen R."/>
            <person name="Noor M.A."/>
            <person name="O'Grady P."/>
            <person name="Pachter L."/>
            <person name="Papaceit M."/>
            <person name="Parisi M.J."/>
            <person name="Parisi M."/>
            <person name="Parts L."/>
            <person name="Pedersen J.S."/>
            <person name="Pesole G."/>
            <person name="Phillippy A.M."/>
            <person name="Ponting C.P."/>
            <person name="Pop M."/>
            <person name="Porcelli D."/>
            <person name="Powell J.R."/>
            <person name="Prohaska S."/>
            <person name="Pruitt K."/>
            <person name="Puig M."/>
            <person name="Quesneville H."/>
            <person name="Ram K.R."/>
            <person name="Rand D."/>
            <person name="Rasmussen M.D."/>
            <person name="Reed L.K."/>
            <person name="Reenan R."/>
            <person name="Reily A."/>
            <person name="Remington K.A."/>
            <person name="Rieger T.T."/>
            <person name="Ritchie M.G."/>
            <person name="Robin C."/>
            <person name="Rogers Y.H."/>
            <person name="Rohde C."/>
            <person name="Rozas J."/>
            <person name="Rubenfield M.J."/>
            <person name="Ruiz A."/>
            <person name="Russo S."/>
            <person name="Salzberg S.L."/>
            <person name="Sanchez-Gracia A."/>
            <person name="Saranga D.J."/>
            <person name="Sato H."/>
            <person name="Schaeffer S.W."/>
            <person name="Schatz M.C."/>
            <person name="Schlenke T."/>
            <person name="Schwartz R."/>
            <person name="Segarra C."/>
            <person name="Singh R.S."/>
            <person name="Sirot L."/>
            <person name="Sirota M."/>
            <person name="Sisneros N.B."/>
            <person name="Smith C.D."/>
            <person name="Smith T.F."/>
            <person name="Spieth J."/>
            <person name="Stage D.E."/>
            <person name="Stark A."/>
            <person name="Stephan W."/>
            <person name="Strausberg R.L."/>
            <person name="Strempel S."/>
            <person name="Sturgill D."/>
            <person name="Sutton G."/>
            <person name="Sutton G.G."/>
            <person name="Tao W."/>
            <person name="Teichmann S."/>
            <person name="Tobari Y.N."/>
            <person name="Tomimura Y."/>
            <person name="Tsolas J.M."/>
            <person name="Valente V.L."/>
            <person name="Venter E."/>
            <person name="Venter J.C."/>
            <person name="Vicario S."/>
            <person name="Vieira F.G."/>
            <person name="Vilella A.J."/>
            <person name="Villasante A."/>
            <person name="Walenz B."/>
            <person name="Wang J."/>
            <person name="Wasserman M."/>
            <person name="Watts T."/>
            <person name="Wilson D."/>
            <person name="Wilson R.K."/>
            <person name="Wing R.A."/>
            <person name="Wolfner M.F."/>
            <person name="Wong A."/>
            <person name="Wong G.K."/>
            <person name="Wu C.I."/>
            <person name="Wu G."/>
            <person name="Yamamoto D."/>
            <person name="Yang H.P."/>
            <person name="Yang S.P."/>
            <person name="Yorke J.A."/>
            <person name="Yoshida K."/>
            <person name="Zdobnov E."/>
            <person name="Zhang P."/>
            <person name="Zhang Y."/>
            <person name="Zimin A.V."/>
            <person name="Baldwin J."/>
            <person name="Abdouelleil A."/>
            <person name="Abdulkadir J."/>
            <person name="Abebe A."/>
            <person name="Abera B."/>
            <person name="Abreu J."/>
            <person name="Acer S.C."/>
            <person name="Aftuck L."/>
            <person name="Alexander A."/>
            <person name="An P."/>
            <person name="Anderson E."/>
            <person name="Anderson S."/>
            <person name="Arachi H."/>
            <person name="Azer M."/>
            <person name="Bachantsang P."/>
            <person name="Barry A."/>
            <person name="Bayul T."/>
            <person name="Berlin A."/>
            <person name="Bessette D."/>
            <person name="Bloom T."/>
            <person name="Blye J."/>
            <person name="Boguslavskiy L."/>
            <person name="Bonnet C."/>
            <person name="Boukhgalter B."/>
            <person name="Bourzgui I."/>
            <person name="Brown A."/>
            <person name="Cahill P."/>
            <person name="Channer S."/>
            <person name="Cheshatsang Y."/>
            <person name="Chuda L."/>
            <person name="Citroen M."/>
            <person name="Collymore A."/>
            <person name="Cooke P."/>
            <person name="Costello M."/>
            <person name="D'Aco K."/>
            <person name="Daza R."/>
            <person name="De Haan G."/>
            <person name="DeGray S."/>
            <person name="DeMaso C."/>
            <person name="Dhargay N."/>
            <person name="Dooley K."/>
            <person name="Dooley E."/>
            <person name="Doricent M."/>
            <person name="Dorje P."/>
            <person name="Dorjee K."/>
            <person name="Dupes A."/>
            <person name="Elong R."/>
            <person name="Falk J."/>
            <person name="Farina A."/>
            <person name="Faro S."/>
            <person name="Ferguson D."/>
            <person name="Fisher S."/>
            <person name="Foley C.D."/>
            <person name="Franke A."/>
            <person name="Friedrich D."/>
            <person name="Gadbois L."/>
            <person name="Gearin G."/>
            <person name="Gearin C.R."/>
            <person name="Giannoukos G."/>
            <person name="Goode T."/>
            <person name="Graham J."/>
            <person name="Grandbois E."/>
            <person name="Grewal S."/>
            <person name="Gyaltsen K."/>
            <person name="Hafez N."/>
            <person name="Hagos B."/>
            <person name="Hall J."/>
            <person name="Henson C."/>
            <person name="Hollinger A."/>
            <person name="Honan T."/>
            <person name="Huard M.D."/>
            <person name="Hughes L."/>
            <person name="Hurhula B."/>
            <person name="Husby M.E."/>
            <person name="Kamat A."/>
            <person name="Kanga B."/>
            <person name="Kashin S."/>
            <person name="Khazanovich D."/>
            <person name="Kisner P."/>
            <person name="Lance K."/>
            <person name="Lara M."/>
            <person name="Lee W."/>
            <person name="Lennon N."/>
            <person name="Letendre F."/>
            <person name="LeVine R."/>
            <person name="Lipovsky A."/>
            <person name="Liu X."/>
            <person name="Liu J."/>
            <person name="Liu S."/>
            <person name="Lokyitsang T."/>
            <person name="Lokyitsang Y."/>
            <person name="Lubonja R."/>
            <person name="Lui A."/>
            <person name="MacDonald P."/>
            <person name="Magnisalis V."/>
            <person name="Maru K."/>
            <person name="Matthews C."/>
            <person name="McCusker W."/>
            <person name="McDonough S."/>
            <person name="Mehta T."/>
            <person name="Meldrim J."/>
            <person name="Meneus L."/>
            <person name="Mihai O."/>
            <person name="Mihalev A."/>
            <person name="Mihova T."/>
            <person name="Mittelman R."/>
            <person name="Mlenga V."/>
            <person name="Montmayeur A."/>
            <person name="Mulrain L."/>
            <person name="Navidi A."/>
            <person name="Naylor J."/>
            <person name="Negash T."/>
            <person name="Nguyen T."/>
            <person name="Nguyen N."/>
            <person name="Nicol R."/>
            <person name="Norbu C."/>
            <person name="Norbu N."/>
            <person name="Novod N."/>
            <person name="O'Neill B."/>
            <person name="Osman S."/>
            <person name="Markiewicz E."/>
            <person name="Oyono O.L."/>
            <person name="Patti C."/>
            <person name="Phunkhang P."/>
            <person name="Pierre F."/>
            <person name="Priest M."/>
            <person name="Raghuraman S."/>
            <person name="Rege F."/>
            <person name="Reyes R."/>
            <person name="Rise C."/>
            <person name="Rogov P."/>
            <person name="Ross K."/>
            <person name="Ryan E."/>
            <person name="Settipalli S."/>
            <person name="Shea T."/>
            <person name="Sherpa N."/>
            <person name="Shi L."/>
            <person name="Shih D."/>
            <person name="Sparrow T."/>
            <person name="Spaulding J."/>
            <person name="Stalker J."/>
            <person name="Stange-Thomann N."/>
            <person name="Stavropoulos S."/>
            <person name="Stone C."/>
            <person name="Strader C."/>
            <person name="Tesfaye S."/>
            <person name="Thomson T."/>
            <person name="Thoulutsang Y."/>
            <person name="Thoulutsang D."/>
            <person name="Topham K."/>
            <person name="Topping I."/>
            <person name="Tsamla T."/>
            <person name="Vassiliev H."/>
            <person name="Vo A."/>
            <person name="Wangchuk T."/>
            <person name="Wangdi T."/>
            <person name="Weiand M."/>
            <person name="Wilkinson J."/>
            <person name="Wilson A."/>
            <person name="Yadav S."/>
            <person name="Young G."/>
            <person name="Yu Q."/>
            <person name="Zembek L."/>
            <person name="Zhong D."/>
            <person name="Zimmer A."/>
            <person name="Zwirko Z."/>
            <person name="Jaffe D.B."/>
            <person name="Alvarez P."/>
            <person name="Brockman W."/>
            <person name="Butler J."/>
            <person name="Chin C."/>
            <person name="Gnerre S."/>
            <person name="Grabherr M."/>
            <person name="Kleber M."/>
            <person name="Mauceli E."/>
            <person name="MacCallum I."/>
        </authorList>
    </citation>
    <scope>NUCLEOTIDE SEQUENCE [LARGE SCALE GENOMIC DNA]</scope>
    <source>
        <strain evidence="2">Tucson 14024-0371.13</strain>
    </source>
</reference>
<dbReference type="HOGENOM" id="CLU_400764_0_0_1"/>
<dbReference type="InParanoid" id="B3M7Y6"/>
<dbReference type="EMBL" id="CH902618">
    <property type="protein sequence ID" value="EDV39894.1"/>
    <property type="molecule type" value="Genomic_DNA"/>
</dbReference>
<organism evidence="1 2">
    <name type="scientific">Drosophila ananassae</name>
    <name type="common">Fruit fly</name>
    <dbReference type="NCBI Taxonomy" id="7217"/>
    <lineage>
        <taxon>Eukaryota</taxon>
        <taxon>Metazoa</taxon>
        <taxon>Ecdysozoa</taxon>
        <taxon>Arthropoda</taxon>
        <taxon>Hexapoda</taxon>
        <taxon>Insecta</taxon>
        <taxon>Pterygota</taxon>
        <taxon>Neoptera</taxon>
        <taxon>Endopterygota</taxon>
        <taxon>Diptera</taxon>
        <taxon>Brachycera</taxon>
        <taxon>Muscomorpha</taxon>
        <taxon>Ephydroidea</taxon>
        <taxon>Drosophilidae</taxon>
        <taxon>Drosophila</taxon>
        <taxon>Sophophora</taxon>
    </lineage>
</organism>
<dbReference type="FunCoup" id="B3M7Y6">
    <property type="interactions" value="2"/>
</dbReference>
<protein>
    <recommendedName>
        <fullName evidence="3">Transcription factor IIIC 90kDa subunit N-terminal domain-containing protein</fullName>
    </recommendedName>
</protein>
<dbReference type="STRING" id="7217.B3M7Y6"/>
<dbReference type="AlphaFoldDB" id="B3M7Y6"/>
<name>B3M7Y6_DROAN</name>
<keyword evidence="2" id="KW-1185">Reference proteome</keyword>